<accession>A0AB39J7F9</accession>
<organism evidence="1">
    <name type="scientific">Florenciella sp. virus SA2</name>
    <dbReference type="NCBI Taxonomy" id="3240092"/>
    <lineage>
        <taxon>Viruses</taxon>
    </lineage>
</organism>
<evidence type="ECO:0000313" key="1">
    <source>
        <dbReference type="EMBL" id="XDO02249.1"/>
    </source>
</evidence>
<reference evidence="1" key="1">
    <citation type="submission" date="2024-03" db="EMBL/GenBank/DDBJ databases">
        <title>Eukaryotic viruses encode the ribosomal protein eL40.</title>
        <authorList>
            <person name="Thomy J."/>
            <person name="Schvarcz C.R."/>
            <person name="McBeain K.A."/>
            <person name="Edwards K.F."/>
            <person name="Steward G.F."/>
        </authorList>
    </citation>
    <scope>NUCLEOTIDE SEQUENCE</scope>
    <source>
        <strain evidence="1">FloV-SA2</strain>
    </source>
</reference>
<protein>
    <submittedName>
        <fullName evidence="1">Uncharacterized protein</fullName>
    </submittedName>
</protein>
<sequence>MSKTQYKKLLNKHIEELKTKDIDNKLKSKHIHEIIIFPEKNFFEIGEEVEIIDNYSGTIQTGFIENLNSDGTIYIKTHFSDLGRDYSRKCVKKKQGFN</sequence>
<gene>
    <name evidence="1" type="ORF">FloV-SA2_00431</name>
</gene>
<name>A0AB39J7F9_9VIRU</name>
<dbReference type="EMBL" id="PP542043">
    <property type="protein sequence ID" value="XDO02249.1"/>
    <property type="molecule type" value="Genomic_DNA"/>
</dbReference>
<proteinExistence type="predicted"/>